<dbReference type="GO" id="GO:0006508">
    <property type="term" value="P:proteolysis"/>
    <property type="evidence" value="ECO:0007669"/>
    <property type="project" value="UniProtKB-KW"/>
</dbReference>
<dbReference type="InterPro" id="IPR033121">
    <property type="entry name" value="PEPTIDASE_A1"/>
</dbReference>
<comment type="similarity">
    <text evidence="1">Belongs to the peptidase A1 family.</text>
</comment>
<dbReference type="Gene3D" id="2.40.70.10">
    <property type="entry name" value="Acid Proteases"/>
    <property type="match status" value="1"/>
</dbReference>
<dbReference type="GO" id="GO:0005576">
    <property type="term" value="C:extracellular region"/>
    <property type="evidence" value="ECO:0007669"/>
    <property type="project" value="TreeGrafter"/>
</dbReference>
<keyword evidence="2" id="KW-0645">Protease</keyword>
<dbReference type="Proteomes" id="UP000594261">
    <property type="component" value="Chromosome 3"/>
</dbReference>
<dbReference type="PANTHER" id="PTHR47967">
    <property type="entry name" value="OS07G0603500 PROTEIN-RELATED"/>
    <property type="match status" value="1"/>
</dbReference>
<dbReference type="PANTHER" id="PTHR47967:SF136">
    <property type="match status" value="1"/>
</dbReference>
<dbReference type="EnsemblPlants" id="QL03p011674:mrna">
    <property type="protein sequence ID" value="QL03p011674:mrna"/>
    <property type="gene ID" value="QL03p011674"/>
</dbReference>
<dbReference type="InterPro" id="IPR051708">
    <property type="entry name" value="Plant_Aspart_Prot_A1"/>
</dbReference>
<dbReference type="InterPro" id="IPR001969">
    <property type="entry name" value="Aspartic_peptidase_AS"/>
</dbReference>
<evidence type="ECO:0000313" key="5">
    <source>
        <dbReference type="EnsemblPlants" id="QL03p011674:mrna"/>
    </source>
</evidence>
<dbReference type="Pfam" id="PF14543">
    <property type="entry name" value="TAXi_N"/>
    <property type="match status" value="1"/>
</dbReference>
<dbReference type="EMBL" id="LRBV02000003">
    <property type="status" value="NOT_ANNOTATED_CDS"/>
    <property type="molecule type" value="Genomic_DNA"/>
</dbReference>
<dbReference type="Gramene" id="QL03p011674:mrna">
    <property type="protein sequence ID" value="QL03p011674:mrna"/>
    <property type="gene ID" value="QL03p011674"/>
</dbReference>
<evidence type="ECO:0000256" key="3">
    <source>
        <dbReference type="ARBA" id="ARBA00022801"/>
    </source>
</evidence>
<keyword evidence="3" id="KW-0378">Hydrolase</keyword>
<dbReference type="InterPro" id="IPR021109">
    <property type="entry name" value="Peptidase_aspartic_dom_sf"/>
</dbReference>
<name>A0A7N2R0U1_QUELO</name>
<dbReference type="InParanoid" id="A0A7N2R0U1"/>
<sequence length="312" mass="35210">MLTYLGANGFSIKLIPRHSIDSMLFPKNLSLLEKHFRIAKLSKARALHFESMGFVDAINSTKQGIEALQPKIEYSLGNFYIAQMNIGTPPYSALLLLDTGTDNTWVQAAKCAICFPLKYEGFDYRKSETDYAAACKHLLCVPKICKNNMCLYESVYINGFSSTKGILSIDTFTFPSNEESVSFPDLVFGSGATFLVPKAYNVITEEMIKYFLAYNWHPMEISDLVPYDPCYNVIPSGDKKLPTLKIRFIGADLDLDSKRIFEVIDNMLCMIIMPINERGPSLLGAFQQVDYRFLFDVKASLLSFAPEKCQFN</sequence>
<dbReference type="InterPro" id="IPR032861">
    <property type="entry name" value="TAXi_N"/>
</dbReference>
<evidence type="ECO:0000256" key="2">
    <source>
        <dbReference type="ARBA" id="ARBA00022670"/>
    </source>
</evidence>
<reference evidence="5" key="2">
    <citation type="submission" date="2021-01" db="UniProtKB">
        <authorList>
            <consortium name="EnsemblPlants"/>
        </authorList>
    </citation>
    <scope>IDENTIFICATION</scope>
</reference>
<protein>
    <recommendedName>
        <fullName evidence="4">Peptidase A1 domain-containing protein</fullName>
    </recommendedName>
</protein>
<dbReference type="PROSITE" id="PS51767">
    <property type="entry name" value="PEPTIDASE_A1"/>
    <property type="match status" value="1"/>
</dbReference>
<dbReference type="SUPFAM" id="SSF50630">
    <property type="entry name" value="Acid proteases"/>
    <property type="match status" value="1"/>
</dbReference>
<feature type="domain" description="Peptidase A1" evidence="4">
    <location>
        <begin position="80"/>
        <end position="312"/>
    </location>
</feature>
<evidence type="ECO:0000259" key="4">
    <source>
        <dbReference type="PROSITE" id="PS51767"/>
    </source>
</evidence>
<organism evidence="5 6">
    <name type="scientific">Quercus lobata</name>
    <name type="common">Valley oak</name>
    <dbReference type="NCBI Taxonomy" id="97700"/>
    <lineage>
        <taxon>Eukaryota</taxon>
        <taxon>Viridiplantae</taxon>
        <taxon>Streptophyta</taxon>
        <taxon>Embryophyta</taxon>
        <taxon>Tracheophyta</taxon>
        <taxon>Spermatophyta</taxon>
        <taxon>Magnoliopsida</taxon>
        <taxon>eudicotyledons</taxon>
        <taxon>Gunneridae</taxon>
        <taxon>Pentapetalae</taxon>
        <taxon>rosids</taxon>
        <taxon>fabids</taxon>
        <taxon>Fagales</taxon>
        <taxon>Fagaceae</taxon>
        <taxon>Quercus</taxon>
    </lineage>
</organism>
<accession>A0A7N2R0U1</accession>
<evidence type="ECO:0000313" key="6">
    <source>
        <dbReference type="Proteomes" id="UP000594261"/>
    </source>
</evidence>
<dbReference type="AlphaFoldDB" id="A0A7N2R0U1"/>
<keyword evidence="6" id="KW-1185">Reference proteome</keyword>
<evidence type="ECO:0000256" key="1">
    <source>
        <dbReference type="ARBA" id="ARBA00007447"/>
    </source>
</evidence>
<dbReference type="PROSITE" id="PS00141">
    <property type="entry name" value="ASP_PROTEASE"/>
    <property type="match status" value="1"/>
</dbReference>
<proteinExistence type="inferred from homology"/>
<dbReference type="GO" id="GO:0004190">
    <property type="term" value="F:aspartic-type endopeptidase activity"/>
    <property type="evidence" value="ECO:0007669"/>
    <property type="project" value="InterPro"/>
</dbReference>
<reference evidence="5 6" key="1">
    <citation type="journal article" date="2016" name="G3 (Bethesda)">
        <title>First Draft Assembly and Annotation of the Genome of a California Endemic Oak Quercus lobata Nee (Fagaceae).</title>
        <authorList>
            <person name="Sork V.L."/>
            <person name="Fitz-Gibbon S.T."/>
            <person name="Puiu D."/>
            <person name="Crepeau M."/>
            <person name="Gugger P.F."/>
            <person name="Sherman R."/>
            <person name="Stevens K."/>
            <person name="Langley C.H."/>
            <person name="Pellegrini M."/>
            <person name="Salzberg S.L."/>
        </authorList>
    </citation>
    <scope>NUCLEOTIDE SEQUENCE [LARGE SCALE GENOMIC DNA]</scope>
    <source>
        <strain evidence="5 6">cv. SW786</strain>
    </source>
</reference>